<dbReference type="AlphaFoldDB" id="A0A4Z2GFQ8"/>
<evidence type="ECO:0000256" key="1">
    <source>
        <dbReference type="SAM" id="SignalP"/>
    </source>
</evidence>
<feature type="signal peptide" evidence="1">
    <location>
        <begin position="1"/>
        <end position="23"/>
    </location>
</feature>
<dbReference type="Proteomes" id="UP000314294">
    <property type="component" value="Unassembled WGS sequence"/>
</dbReference>
<accession>A0A4Z2GFQ8</accession>
<keyword evidence="1" id="KW-0732">Signal</keyword>
<sequence>MPSHPSLLLLLLFLLLFHHHVVLELSPSPGQETILVLSVDRDAQNRSDKQDVNRTASALKFFRSSVREFCPDALLSELFPLCLLTSSEPILFRLGREMKRCTRIRACSCDSRSVALCGPSRAKDGAAADLERLKPANPVWEASSMRGLMMRSIMSVSTEKVGTTMKSMNPGDKDIIRTQQKSEENTPCQTAAYSHRKKRSALGLHGEQCRFSVPVEAAVIRTL</sequence>
<evidence type="ECO:0000313" key="2">
    <source>
        <dbReference type="EMBL" id="TNN51492.1"/>
    </source>
</evidence>
<keyword evidence="3" id="KW-1185">Reference proteome</keyword>
<name>A0A4Z2GFQ8_9TELE</name>
<reference evidence="2 3" key="1">
    <citation type="submission" date="2019-03" db="EMBL/GenBank/DDBJ databases">
        <title>First draft genome of Liparis tanakae, snailfish: a comprehensive survey of snailfish specific genes.</title>
        <authorList>
            <person name="Kim W."/>
            <person name="Song I."/>
            <person name="Jeong J.-H."/>
            <person name="Kim D."/>
            <person name="Kim S."/>
            <person name="Ryu S."/>
            <person name="Song J.Y."/>
            <person name="Lee S.K."/>
        </authorList>
    </citation>
    <scope>NUCLEOTIDE SEQUENCE [LARGE SCALE GENOMIC DNA]</scope>
    <source>
        <tissue evidence="2">Muscle</tissue>
    </source>
</reference>
<protein>
    <submittedName>
        <fullName evidence="2">Uncharacterized protein</fullName>
    </submittedName>
</protein>
<gene>
    <name evidence="2" type="ORF">EYF80_038284</name>
</gene>
<feature type="chain" id="PRO_5021402847" evidence="1">
    <location>
        <begin position="24"/>
        <end position="223"/>
    </location>
</feature>
<proteinExistence type="predicted"/>
<organism evidence="2 3">
    <name type="scientific">Liparis tanakae</name>
    <name type="common">Tanaka's snailfish</name>
    <dbReference type="NCBI Taxonomy" id="230148"/>
    <lineage>
        <taxon>Eukaryota</taxon>
        <taxon>Metazoa</taxon>
        <taxon>Chordata</taxon>
        <taxon>Craniata</taxon>
        <taxon>Vertebrata</taxon>
        <taxon>Euteleostomi</taxon>
        <taxon>Actinopterygii</taxon>
        <taxon>Neopterygii</taxon>
        <taxon>Teleostei</taxon>
        <taxon>Neoteleostei</taxon>
        <taxon>Acanthomorphata</taxon>
        <taxon>Eupercaria</taxon>
        <taxon>Perciformes</taxon>
        <taxon>Cottioidei</taxon>
        <taxon>Cottales</taxon>
        <taxon>Liparidae</taxon>
        <taxon>Liparis</taxon>
    </lineage>
</organism>
<comment type="caution">
    <text evidence="2">The sequence shown here is derived from an EMBL/GenBank/DDBJ whole genome shotgun (WGS) entry which is preliminary data.</text>
</comment>
<dbReference type="EMBL" id="SRLO01000580">
    <property type="protein sequence ID" value="TNN51492.1"/>
    <property type="molecule type" value="Genomic_DNA"/>
</dbReference>
<evidence type="ECO:0000313" key="3">
    <source>
        <dbReference type="Proteomes" id="UP000314294"/>
    </source>
</evidence>